<dbReference type="SUPFAM" id="SSF75005">
    <property type="entry name" value="Arabinanase/levansucrase/invertase"/>
    <property type="match status" value="1"/>
</dbReference>
<reference evidence="10" key="1">
    <citation type="submission" date="2018-07" db="EMBL/GenBank/DDBJ databases">
        <authorList>
            <person name="Peiro R."/>
            <person name="Begona"/>
            <person name="Cbmso G."/>
            <person name="Lopez M."/>
            <person name="Gonzalez S."/>
        </authorList>
    </citation>
    <scope>NUCLEOTIDE SEQUENCE [LARGE SCALE GENOMIC DNA]</scope>
</reference>
<evidence type="ECO:0000256" key="2">
    <source>
        <dbReference type="ARBA" id="ARBA00012758"/>
    </source>
</evidence>
<dbReference type="InterPro" id="IPR013320">
    <property type="entry name" value="ConA-like_dom_sf"/>
</dbReference>
<dbReference type="PANTHER" id="PTHR43101">
    <property type="entry name" value="BETA-FRUCTOSIDASE"/>
    <property type="match status" value="1"/>
</dbReference>
<dbReference type="AlphaFoldDB" id="A0A376ACI7"/>
<dbReference type="InterPro" id="IPR013148">
    <property type="entry name" value="Glyco_hydro_32_N"/>
</dbReference>
<comment type="similarity">
    <text evidence="1 5">Belongs to the glycosyl hydrolase 32 family.</text>
</comment>
<evidence type="ECO:0000256" key="4">
    <source>
        <dbReference type="ARBA" id="ARBA00023295"/>
    </source>
</evidence>
<dbReference type="GO" id="GO:0005975">
    <property type="term" value="P:carbohydrate metabolic process"/>
    <property type="evidence" value="ECO:0007669"/>
    <property type="project" value="InterPro"/>
</dbReference>
<feature type="domain" description="Glycosyl hydrolase family 32 N-terminal" evidence="7">
    <location>
        <begin position="137"/>
        <end position="447"/>
    </location>
</feature>
<dbReference type="PANTHER" id="PTHR43101:SF1">
    <property type="entry name" value="BETA-FRUCTOSIDASE"/>
    <property type="match status" value="1"/>
</dbReference>
<evidence type="ECO:0000313" key="9">
    <source>
        <dbReference type="EMBL" id="SSC65448.1"/>
    </source>
</evidence>
<dbReference type="InterPro" id="IPR051214">
    <property type="entry name" value="GH32_Enzymes"/>
</dbReference>
<dbReference type="InterPro" id="IPR018053">
    <property type="entry name" value="Glyco_hydro_32_AS"/>
</dbReference>
<feature type="domain" description="Glycosyl hydrolase family 32 C-terminal" evidence="8">
    <location>
        <begin position="532"/>
        <end position="572"/>
    </location>
</feature>
<accession>A0A376ACI7</accession>
<evidence type="ECO:0000259" key="8">
    <source>
        <dbReference type="Pfam" id="PF08244"/>
    </source>
</evidence>
<dbReference type="SMART" id="SM00640">
    <property type="entry name" value="Glyco_32"/>
    <property type="match status" value="1"/>
</dbReference>
<evidence type="ECO:0000256" key="6">
    <source>
        <dbReference type="SAM" id="MobiDB-lite"/>
    </source>
</evidence>
<dbReference type="Proteomes" id="UP000254764">
    <property type="component" value="Unassembled WGS sequence"/>
</dbReference>
<gene>
    <name evidence="9" type="ORF">RHIZ70_1156</name>
</gene>
<name>A0A376ACI7_9HYPH</name>
<dbReference type="Gene3D" id="2.115.10.20">
    <property type="entry name" value="Glycosyl hydrolase domain, family 43"/>
    <property type="match status" value="1"/>
</dbReference>
<proteinExistence type="inferred from homology"/>
<dbReference type="SUPFAM" id="SSF49899">
    <property type="entry name" value="Concanavalin A-like lectins/glucanases"/>
    <property type="match status" value="1"/>
</dbReference>
<keyword evidence="3 5" id="KW-0378">Hydrolase</keyword>
<evidence type="ECO:0000256" key="3">
    <source>
        <dbReference type="ARBA" id="ARBA00022801"/>
    </source>
</evidence>
<protein>
    <recommendedName>
        <fullName evidence="2">beta-fructofuranosidase</fullName>
        <ecNumber evidence="2">3.2.1.26</ecNumber>
    </recommendedName>
</protein>
<dbReference type="InterPro" id="IPR001362">
    <property type="entry name" value="Glyco_hydro_32"/>
</dbReference>
<dbReference type="STRING" id="1336235.GCA_000518785_01751"/>
<dbReference type="GO" id="GO:0004564">
    <property type="term" value="F:beta-fructofuranosidase activity"/>
    <property type="evidence" value="ECO:0007669"/>
    <property type="project" value="UniProtKB-EC"/>
</dbReference>
<dbReference type="InterPro" id="IPR013189">
    <property type="entry name" value="Glyco_hydro_32_C"/>
</dbReference>
<keyword evidence="10" id="KW-1185">Reference proteome</keyword>
<evidence type="ECO:0000256" key="1">
    <source>
        <dbReference type="ARBA" id="ARBA00009902"/>
    </source>
</evidence>
<dbReference type="Pfam" id="PF08244">
    <property type="entry name" value="Glyco_hydro_32C"/>
    <property type="match status" value="1"/>
</dbReference>
<sequence length="586" mass="64571">MAAQNGDAPERSGEVMPESGATPQGGPDTLRIISADLPVNTTLHLWLKAVHPDRPGSVSLHSANGKFGEVQAVNAEENSFRIYHVFGGGRIELRYDSADTSVSVAYWFTAADVLETGITVLHTNPVNAPPDLPASYHFRPPFGWMNDPNGFGRFGGRPHLFYQHYSHGRMWNNMHWGHAVSSDYLRWRHLPVFLFPSEELSARPDKRGGAFSGSAIPLPNGPGIRVFFTEKVSDRQPEQEIQMSAVSADLFSAGEATVILPHRPQGEGLTLDFRDPYVFKGPDGRWKMLLGSQSDEGGVILLYETEDVQAAGGWTYLGKLLIETRHRTTAIECPCLLPLDGEATDPATRWALIYGLMNGRDERTGRRNLTMVDVGWFDGRSFSREFSRELDFITDNYAFQAFMDGATPVGIGWLGNWADTGPTIDFPSAMTLPRTLRLEDGQLLTPPIGAAESLRSHIIDRTRLAAGETVTFPNGAVELLLELAEAGLPFELAFHHPGVTLGLVQDETGLWLRHENGSEESPRYIVEGARVRRLRIFLDYGSVEVFADDGRIAGTKRIAGFEPVRSARLSAPADSVGHATVWALRL</sequence>
<organism evidence="9 10">
    <name type="scientific">Ciceribacter selenitireducens ATCC BAA-1503</name>
    <dbReference type="NCBI Taxonomy" id="1336235"/>
    <lineage>
        <taxon>Bacteria</taxon>
        <taxon>Pseudomonadati</taxon>
        <taxon>Pseudomonadota</taxon>
        <taxon>Alphaproteobacteria</taxon>
        <taxon>Hyphomicrobiales</taxon>
        <taxon>Rhizobiaceae</taxon>
        <taxon>Ciceribacter</taxon>
    </lineage>
</organism>
<dbReference type="EC" id="3.2.1.26" evidence="2"/>
<dbReference type="Pfam" id="PF00251">
    <property type="entry name" value="Glyco_hydro_32N"/>
    <property type="match status" value="1"/>
</dbReference>
<dbReference type="PROSITE" id="PS00609">
    <property type="entry name" value="GLYCOSYL_HYDROL_F32"/>
    <property type="match status" value="1"/>
</dbReference>
<keyword evidence="4 5" id="KW-0326">Glycosidase</keyword>
<dbReference type="Gene3D" id="2.60.120.560">
    <property type="entry name" value="Exo-inulinase, domain 1"/>
    <property type="match status" value="1"/>
</dbReference>
<feature type="region of interest" description="Disordered" evidence="6">
    <location>
        <begin position="1"/>
        <end position="30"/>
    </location>
</feature>
<evidence type="ECO:0000256" key="5">
    <source>
        <dbReference type="RuleBase" id="RU362110"/>
    </source>
</evidence>
<evidence type="ECO:0000313" key="10">
    <source>
        <dbReference type="Proteomes" id="UP000254764"/>
    </source>
</evidence>
<dbReference type="EMBL" id="UEYP01000001">
    <property type="protein sequence ID" value="SSC65448.1"/>
    <property type="molecule type" value="Genomic_DNA"/>
</dbReference>
<evidence type="ECO:0000259" key="7">
    <source>
        <dbReference type="Pfam" id="PF00251"/>
    </source>
</evidence>
<dbReference type="InterPro" id="IPR023296">
    <property type="entry name" value="Glyco_hydro_beta-prop_sf"/>
</dbReference>